<name>A0ABZ0PGD6_9PROT</name>
<dbReference type="InterPro" id="IPR025240">
    <property type="entry name" value="DUF4189"/>
</dbReference>
<proteinExistence type="predicted"/>
<keyword evidence="4" id="KW-1185">Reference proteome</keyword>
<evidence type="ECO:0000259" key="2">
    <source>
        <dbReference type="Pfam" id="PF13827"/>
    </source>
</evidence>
<dbReference type="EMBL" id="CP137852">
    <property type="protein sequence ID" value="WPB84220.1"/>
    <property type="molecule type" value="Genomic_DNA"/>
</dbReference>
<evidence type="ECO:0000256" key="1">
    <source>
        <dbReference type="SAM" id="SignalP"/>
    </source>
</evidence>
<feature type="domain" description="DUF4189" evidence="2">
    <location>
        <begin position="110"/>
        <end position="217"/>
    </location>
</feature>
<evidence type="ECO:0000313" key="3">
    <source>
        <dbReference type="EMBL" id="WPB84220.1"/>
    </source>
</evidence>
<evidence type="ECO:0000313" key="4">
    <source>
        <dbReference type="Proteomes" id="UP001305521"/>
    </source>
</evidence>
<dbReference type="Proteomes" id="UP001305521">
    <property type="component" value="Chromosome"/>
</dbReference>
<protein>
    <submittedName>
        <fullName evidence="3">DUF4189 domain-containing protein</fullName>
    </submittedName>
</protein>
<feature type="chain" id="PRO_5047038703" evidence="1">
    <location>
        <begin position="25"/>
        <end position="221"/>
    </location>
</feature>
<organism evidence="3 4">
    <name type="scientific">Sediminicoccus rosea</name>
    <dbReference type="NCBI Taxonomy" id="1225128"/>
    <lineage>
        <taxon>Bacteria</taxon>
        <taxon>Pseudomonadati</taxon>
        <taxon>Pseudomonadota</taxon>
        <taxon>Alphaproteobacteria</taxon>
        <taxon>Acetobacterales</taxon>
        <taxon>Roseomonadaceae</taxon>
        <taxon>Sediminicoccus</taxon>
    </lineage>
</organism>
<feature type="signal peptide" evidence="1">
    <location>
        <begin position="1"/>
        <end position="24"/>
    </location>
</feature>
<dbReference type="RefSeq" id="WP_318648176.1">
    <property type="nucleotide sequence ID" value="NZ_CP137852.1"/>
</dbReference>
<reference evidence="3 4" key="1">
    <citation type="submission" date="2023-11" db="EMBL/GenBank/DDBJ databases">
        <title>Arctic aerobic anoxygenic photoheterotroph Sediminicoccus rosea KRV36 adapts its photosynthesis to long days of polar summer.</title>
        <authorList>
            <person name="Tomasch J."/>
            <person name="Kopejtka K."/>
            <person name="Bily T."/>
            <person name="Gardiner A.T."/>
            <person name="Gardian Z."/>
            <person name="Shivaramu S."/>
            <person name="Koblizek M."/>
            <person name="Engelhardt F."/>
            <person name="Kaftan D."/>
        </authorList>
    </citation>
    <scope>NUCLEOTIDE SEQUENCE [LARGE SCALE GENOMIC DNA]</scope>
    <source>
        <strain evidence="3 4">R-30</strain>
    </source>
</reference>
<accession>A0ABZ0PGD6</accession>
<sequence>MRHLLLSALIAATTLAGAIGSASAAPGAASRAQQDRMSRMQADLANACRADCLQQAARPGAHPSAAQACQLRCGAGTAFVQQQTRRPAAGLGQLVAHPVPPANHGVVFAARSPSAAFGLVVGERDRLAAYRHAEARCTQAGPGCRIVAEFTAACGAVAQAVRRHQSALFMTSDASTFHVLATSAGSGDTREAAERDALAECRSRDGHATCRIAAVQCRGQG</sequence>
<gene>
    <name evidence="3" type="ORF">R9Z33_19245</name>
</gene>
<dbReference type="Pfam" id="PF13827">
    <property type="entry name" value="DUF4189"/>
    <property type="match status" value="1"/>
</dbReference>
<keyword evidence="1" id="KW-0732">Signal</keyword>